<evidence type="ECO:0000256" key="5">
    <source>
        <dbReference type="ARBA" id="ARBA00022737"/>
    </source>
</evidence>
<keyword evidence="12" id="KW-1185">Reference proteome</keyword>
<comment type="caution">
    <text evidence="11">The sequence shown here is derived from an EMBL/GenBank/DDBJ whole genome shotgun (WGS) entry which is preliminary data.</text>
</comment>
<dbReference type="EMBL" id="LNIX01000001">
    <property type="protein sequence ID" value="OXA64383.1"/>
    <property type="molecule type" value="Genomic_DNA"/>
</dbReference>
<evidence type="ECO:0000256" key="6">
    <source>
        <dbReference type="ARBA" id="ARBA00022989"/>
    </source>
</evidence>
<evidence type="ECO:0000256" key="3">
    <source>
        <dbReference type="ARBA" id="ARBA00022448"/>
    </source>
</evidence>
<keyword evidence="3 10" id="KW-0813">Transport</keyword>
<evidence type="ECO:0000256" key="1">
    <source>
        <dbReference type="ARBA" id="ARBA00004225"/>
    </source>
</evidence>
<protein>
    <submittedName>
        <fullName evidence="11">Congested-like trachea protein</fullName>
    </submittedName>
</protein>
<proteinExistence type="inferred from homology"/>
<evidence type="ECO:0000256" key="2">
    <source>
        <dbReference type="ARBA" id="ARBA00006375"/>
    </source>
</evidence>
<evidence type="ECO:0000256" key="8">
    <source>
        <dbReference type="ARBA" id="ARBA00023136"/>
    </source>
</evidence>
<reference evidence="11 12" key="1">
    <citation type="submission" date="2015-12" db="EMBL/GenBank/DDBJ databases">
        <title>The genome of Folsomia candida.</title>
        <authorList>
            <person name="Faddeeva A."/>
            <person name="Derks M.F."/>
            <person name="Anvar Y."/>
            <person name="Smit S."/>
            <person name="Van Straalen N."/>
            <person name="Roelofs D."/>
        </authorList>
    </citation>
    <scope>NUCLEOTIDE SEQUENCE [LARGE SCALE GENOMIC DNA]</scope>
    <source>
        <strain evidence="11 12">VU population</strain>
        <tissue evidence="11">Whole body</tissue>
    </source>
</reference>
<accession>A0A226F3M3</accession>
<dbReference type="STRING" id="158441.A0A226F3M3"/>
<gene>
    <name evidence="11" type="ORF">Fcan01_00597</name>
</gene>
<evidence type="ECO:0000313" key="11">
    <source>
        <dbReference type="EMBL" id="OXA64383.1"/>
    </source>
</evidence>
<feature type="repeat" description="Solcar" evidence="9">
    <location>
        <begin position="210"/>
        <end position="295"/>
    </location>
</feature>
<keyword evidence="4 9" id="KW-0812">Transmembrane</keyword>
<keyword evidence="7" id="KW-0496">Mitochondrion</keyword>
<evidence type="ECO:0000256" key="10">
    <source>
        <dbReference type="RuleBase" id="RU000488"/>
    </source>
</evidence>
<dbReference type="InterPro" id="IPR018108">
    <property type="entry name" value="MCP_transmembrane"/>
</dbReference>
<dbReference type="Proteomes" id="UP000198287">
    <property type="component" value="Unassembled WGS sequence"/>
</dbReference>
<dbReference type="AlphaFoldDB" id="A0A226F3M3"/>
<dbReference type="SUPFAM" id="SSF103506">
    <property type="entry name" value="Mitochondrial carrier"/>
    <property type="match status" value="1"/>
</dbReference>
<dbReference type="Gene3D" id="1.50.40.10">
    <property type="entry name" value="Mitochondrial carrier domain"/>
    <property type="match status" value="2"/>
</dbReference>
<dbReference type="Pfam" id="PF00153">
    <property type="entry name" value="Mito_carr"/>
    <property type="match status" value="2"/>
</dbReference>
<evidence type="ECO:0000313" key="12">
    <source>
        <dbReference type="Proteomes" id="UP000198287"/>
    </source>
</evidence>
<dbReference type="GO" id="GO:0006839">
    <property type="term" value="P:mitochondrial transport"/>
    <property type="evidence" value="ECO:0007669"/>
    <property type="project" value="TreeGrafter"/>
</dbReference>
<name>A0A226F3M3_FOLCA</name>
<organism evidence="11 12">
    <name type="scientific">Folsomia candida</name>
    <name type="common">Springtail</name>
    <dbReference type="NCBI Taxonomy" id="158441"/>
    <lineage>
        <taxon>Eukaryota</taxon>
        <taxon>Metazoa</taxon>
        <taxon>Ecdysozoa</taxon>
        <taxon>Arthropoda</taxon>
        <taxon>Hexapoda</taxon>
        <taxon>Collembola</taxon>
        <taxon>Entomobryomorpha</taxon>
        <taxon>Isotomoidea</taxon>
        <taxon>Isotomidae</taxon>
        <taxon>Proisotominae</taxon>
        <taxon>Folsomia</taxon>
    </lineage>
</organism>
<evidence type="ECO:0000256" key="4">
    <source>
        <dbReference type="ARBA" id="ARBA00022692"/>
    </source>
</evidence>
<keyword evidence="5" id="KW-0677">Repeat</keyword>
<sequence>MSTDSNKLACSAIAVTTGIIVGYPFDTLKTRLQILGRKSLTAKASHKPYYPALYSSSLDCLIKTVRHEGAQGLFKGVTITLLGQAPTFCLGFIGIDIGKIIAERMLPSTEGAFSFSNWSVATSISGGLTTLLMAPAERIKSILQIQAVGTTHRHYNNGTVLSNYGVRVEFVTCIKGLESRMCEELRKLAYICIGTCDTITAMMTPSSGKMSQTRAIITRCLCGMLVMAAILPIDTVKTIIQTAPDGTTKSTKQVVTHTLTTDGIPGFYKGLVPILKRAIIFNIVTSSSLTWMHTILEERRVKNI</sequence>
<dbReference type="PANTHER" id="PTHR45624">
    <property type="entry name" value="MITOCHONDRIAL BASIC AMINO ACIDS TRANSPORTER-RELATED"/>
    <property type="match status" value="1"/>
</dbReference>
<dbReference type="InterPro" id="IPR023395">
    <property type="entry name" value="MCP_dom_sf"/>
</dbReference>
<evidence type="ECO:0000256" key="9">
    <source>
        <dbReference type="PROSITE-ProRule" id="PRU00282"/>
    </source>
</evidence>
<dbReference type="GO" id="GO:0015227">
    <property type="term" value="F:O-acyl-L-carnitine transmembrane transporter activity"/>
    <property type="evidence" value="ECO:0007669"/>
    <property type="project" value="TreeGrafter"/>
</dbReference>
<dbReference type="PROSITE" id="PS50920">
    <property type="entry name" value="SOLCAR"/>
    <property type="match status" value="2"/>
</dbReference>
<evidence type="ECO:0000256" key="7">
    <source>
        <dbReference type="ARBA" id="ARBA00023128"/>
    </source>
</evidence>
<comment type="subcellular location">
    <subcellularLocation>
        <location evidence="1">Mitochondrion membrane</location>
        <topology evidence="1">Multi-pass membrane protein</topology>
    </subcellularLocation>
</comment>
<comment type="similarity">
    <text evidence="2 10">Belongs to the mitochondrial carrier (TC 2.A.29) family.</text>
</comment>
<dbReference type="GO" id="GO:1902603">
    <property type="term" value="P:carnitine transmembrane transport"/>
    <property type="evidence" value="ECO:0007669"/>
    <property type="project" value="TreeGrafter"/>
</dbReference>
<keyword evidence="6" id="KW-1133">Transmembrane helix</keyword>
<dbReference type="GO" id="GO:0031966">
    <property type="term" value="C:mitochondrial membrane"/>
    <property type="evidence" value="ECO:0007669"/>
    <property type="project" value="UniProtKB-SubCell"/>
</dbReference>
<keyword evidence="8 9" id="KW-0472">Membrane</keyword>
<dbReference type="OrthoDB" id="1924968at2759"/>
<dbReference type="PANTHER" id="PTHR45624:SF4">
    <property type="entry name" value="CONGESTED-LIKE TRACHEA PROTEIN-RELATED"/>
    <property type="match status" value="1"/>
</dbReference>
<dbReference type="InterPro" id="IPR050567">
    <property type="entry name" value="Mitochondrial_Carrier"/>
</dbReference>
<feature type="repeat" description="Solcar" evidence="9">
    <location>
        <begin position="5"/>
        <end position="101"/>
    </location>
</feature>